<evidence type="ECO:0000313" key="3">
    <source>
        <dbReference type="WBParaSite" id="OFLC_0000001201-mRNA-1"/>
    </source>
</evidence>
<reference evidence="1 2" key="2">
    <citation type="submission" date="2018-11" db="EMBL/GenBank/DDBJ databases">
        <authorList>
            <consortium name="Pathogen Informatics"/>
        </authorList>
    </citation>
    <scope>NUCLEOTIDE SEQUENCE [LARGE SCALE GENOMIC DNA]</scope>
</reference>
<dbReference type="Proteomes" id="UP000267606">
    <property type="component" value="Unassembled WGS sequence"/>
</dbReference>
<reference evidence="3" key="1">
    <citation type="submission" date="2016-06" db="UniProtKB">
        <authorList>
            <consortium name="WormBaseParasite"/>
        </authorList>
    </citation>
    <scope>IDENTIFICATION</scope>
</reference>
<evidence type="ECO:0000313" key="1">
    <source>
        <dbReference type="EMBL" id="VDO24202.1"/>
    </source>
</evidence>
<sequence length="68" mass="8059">MIICRLRLNNSDRNNLLQKTEMEHRRKIINPRMVHLAIKTSSPILLFLRCDDDDDDGDKIYDCNEITD</sequence>
<dbReference type="AlphaFoldDB" id="A0A183GXQ3"/>
<name>A0A183GXQ3_9BILA</name>
<accession>A0A183GXQ3</accession>
<evidence type="ECO:0000313" key="2">
    <source>
        <dbReference type="Proteomes" id="UP000267606"/>
    </source>
</evidence>
<protein>
    <submittedName>
        <fullName evidence="1 3">Uncharacterized protein</fullName>
    </submittedName>
</protein>
<gene>
    <name evidence="1" type="ORF">OFLC_LOCUS13</name>
</gene>
<dbReference type="WBParaSite" id="OFLC_0000001201-mRNA-1">
    <property type="protein sequence ID" value="OFLC_0000001201-mRNA-1"/>
    <property type="gene ID" value="OFLC_0000001201"/>
</dbReference>
<proteinExistence type="predicted"/>
<keyword evidence="2" id="KW-1185">Reference proteome</keyword>
<dbReference type="EMBL" id="UZAJ01000004">
    <property type="protein sequence ID" value="VDO24202.1"/>
    <property type="molecule type" value="Genomic_DNA"/>
</dbReference>
<organism evidence="3">
    <name type="scientific">Onchocerca flexuosa</name>
    <dbReference type="NCBI Taxonomy" id="387005"/>
    <lineage>
        <taxon>Eukaryota</taxon>
        <taxon>Metazoa</taxon>
        <taxon>Ecdysozoa</taxon>
        <taxon>Nematoda</taxon>
        <taxon>Chromadorea</taxon>
        <taxon>Rhabditida</taxon>
        <taxon>Spirurina</taxon>
        <taxon>Spiruromorpha</taxon>
        <taxon>Filarioidea</taxon>
        <taxon>Onchocercidae</taxon>
        <taxon>Onchocerca</taxon>
    </lineage>
</organism>